<accession>A0A0K0FQ76</accession>
<keyword evidence="1" id="KW-1185">Reference proteome</keyword>
<reference evidence="2" key="2">
    <citation type="submission" date="2015-08" db="UniProtKB">
        <authorList>
            <consortium name="WormBaseParasite"/>
        </authorList>
    </citation>
    <scope>IDENTIFICATION</scope>
</reference>
<name>A0A0K0FQ76_STRVS</name>
<evidence type="ECO:0000313" key="2">
    <source>
        <dbReference type="WBParaSite" id="SVE_1156100.1"/>
    </source>
</evidence>
<sequence length="69" mass="8032">MENIVLGYNILLNVLFHVHFEVNVKVGISFYNFKTIKNYKKGVTNSKKKRYCAISFKITTNSVLNDIIF</sequence>
<reference evidence="1" key="1">
    <citation type="submission" date="2014-07" db="EMBL/GenBank/DDBJ databases">
        <authorList>
            <person name="Martin A.A"/>
            <person name="De Silva N."/>
        </authorList>
    </citation>
    <scope>NUCLEOTIDE SEQUENCE</scope>
</reference>
<dbReference type="AlphaFoldDB" id="A0A0K0FQ76"/>
<proteinExistence type="predicted"/>
<organism evidence="1 2">
    <name type="scientific">Strongyloides venezuelensis</name>
    <name type="common">Threadworm</name>
    <dbReference type="NCBI Taxonomy" id="75913"/>
    <lineage>
        <taxon>Eukaryota</taxon>
        <taxon>Metazoa</taxon>
        <taxon>Ecdysozoa</taxon>
        <taxon>Nematoda</taxon>
        <taxon>Chromadorea</taxon>
        <taxon>Rhabditida</taxon>
        <taxon>Tylenchina</taxon>
        <taxon>Panagrolaimomorpha</taxon>
        <taxon>Strongyloidoidea</taxon>
        <taxon>Strongyloididae</taxon>
        <taxon>Strongyloides</taxon>
    </lineage>
</organism>
<evidence type="ECO:0000313" key="1">
    <source>
        <dbReference type="Proteomes" id="UP000035680"/>
    </source>
</evidence>
<protein>
    <submittedName>
        <fullName evidence="2">Uncharacterized protein</fullName>
    </submittedName>
</protein>
<dbReference type="Proteomes" id="UP000035680">
    <property type="component" value="Unassembled WGS sequence"/>
</dbReference>
<dbReference type="WBParaSite" id="SVE_1156100.1">
    <property type="protein sequence ID" value="SVE_1156100.1"/>
    <property type="gene ID" value="SVE_1156100"/>
</dbReference>